<dbReference type="Gene3D" id="3.40.1350.10">
    <property type="match status" value="1"/>
</dbReference>
<protein>
    <submittedName>
        <fullName evidence="1">Uncharacterized protein</fullName>
    </submittedName>
</protein>
<name>A0A7H1MCI2_9NEIS</name>
<organism evidence="1 2">
    <name type="scientific">Neisseria musculi</name>
    <dbReference type="NCBI Taxonomy" id="1815583"/>
    <lineage>
        <taxon>Bacteria</taxon>
        <taxon>Pseudomonadati</taxon>
        <taxon>Pseudomonadota</taxon>
        <taxon>Betaproteobacteria</taxon>
        <taxon>Neisseriales</taxon>
        <taxon>Neisseriaceae</taxon>
        <taxon>Neisseria</taxon>
    </lineage>
</organism>
<dbReference type="GO" id="GO:0003676">
    <property type="term" value="F:nucleic acid binding"/>
    <property type="evidence" value="ECO:0007669"/>
    <property type="project" value="InterPro"/>
</dbReference>
<evidence type="ECO:0000313" key="1">
    <source>
        <dbReference type="EMBL" id="QNT59347.1"/>
    </source>
</evidence>
<accession>A0A7H1MCI2</accession>
<dbReference type="InterPro" id="IPR011856">
    <property type="entry name" value="tRNA_endonuc-like_dom_sf"/>
</dbReference>
<dbReference type="InterPro" id="IPR011335">
    <property type="entry name" value="Restrct_endonuc-II-like"/>
</dbReference>
<dbReference type="Proteomes" id="UP000516412">
    <property type="component" value="Chromosome"/>
</dbReference>
<dbReference type="EMBL" id="CP060414">
    <property type="protein sequence ID" value="QNT59347.1"/>
    <property type="molecule type" value="Genomic_DNA"/>
</dbReference>
<dbReference type="SUPFAM" id="SSF52980">
    <property type="entry name" value="Restriction endonuclease-like"/>
    <property type="match status" value="1"/>
</dbReference>
<dbReference type="KEGG" id="nmus:H7A79_2282"/>
<reference evidence="1" key="1">
    <citation type="submission" date="2024-06" db="EMBL/GenBank/DDBJ databases">
        <title>Complete Genome Sequence of mouse commensal type strain Neisseria musculi.</title>
        <authorList>
            <person name="Thapa E."/>
            <person name="Aluvathingal J."/>
            <person name="Nadendla S."/>
            <person name="Mehta A."/>
            <person name="Tettelin H."/>
            <person name="Weyand N.J."/>
        </authorList>
    </citation>
    <scope>NUCLEOTIDE SEQUENCE</scope>
    <source>
        <strain evidence="1">NW831</strain>
    </source>
</reference>
<proteinExistence type="predicted"/>
<sequence length="119" mass="13564">MEWYALGKMLAEAKQRGKTYAFSCARNVKIRFSNEDVYELDVVFRPAGQPPLVIECKSGEFRQDIEKYVRLRKRLNLPAAKFIVLATDLEDAQAAALGSMYGLTFVTPKTLMKHMRAVM</sequence>
<gene>
    <name evidence="1" type="ORF">H7A79_2282</name>
</gene>
<keyword evidence="2" id="KW-1185">Reference proteome</keyword>
<evidence type="ECO:0000313" key="2">
    <source>
        <dbReference type="Proteomes" id="UP000516412"/>
    </source>
</evidence>
<dbReference type="AlphaFoldDB" id="A0A7H1MCI2"/>